<evidence type="ECO:0000313" key="2">
    <source>
        <dbReference type="EMBL" id="CAJ0851246.1"/>
    </source>
</evidence>
<evidence type="ECO:0000313" key="3">
    <source>
        <dbReference type="Proteomes" id="UP001190452"/>
    </source>
</evidence>
<dbReference type="Proteomes" id="UP001190452">
    <property type="component" value="Unassembled WGS sequence"/>
</dbReference>
<protein>
    <recommendedName>
        <fullName evidence="4">Integrase</fullName>
    </recommendedName>
</protein>
<evidence type="ECO:0000256" key="1">
    <source>
        <dbReference type="ARBA" id="ARBA00023172"/>
    </source>
</evidence>
<reference evidence="2 3" key="1">
    <citation type="submission" date="2023-07" db="EMBL/GenBank/DDBJ databases">
        <authorList>
            <person name="Peeters C."/>
        </authorList>
    </citation>
    <scope>NUCLEOTIDE SEQUENCE [LARGE SCALE GENOMIC DNA]</scope>
    <source>
        <strain evidence="2 3">R-77569</strain>
    </source>
</reference>
<dbReference type="Gene3D" id="1.10.443.10">
    <property type="entry name" value="Intergrase catalytic core"/>
    <property type="match status" value="1"/>
</dbReference>
<organism evidence="2 3">
    <name type="scientific">Ralstonia mannitolilytica</name>
    <dbReference type="NCBI Taxonomy" id="105219"/>
    <lineage>
        <taxon>Bacteria</taxon>
        <taxon>Pseudomonadati</taxon>
        <taxon>Pseudomonadota</taxon>
        <taxon>Betaproteobacteria</taxon>
        <taxon>Burkholderiales</taxon>
        <taxon>Burkholderiaceae</taxon>
        <taxon>Ralstonia</taxon>
    </lineage>
</organism>
<evidence type="ECO:0008006" key="4">
    <source>
        <dbReference type="Google" id="ProtNLM"/>
    </source>
</evidence>
<accession>A0ABN9JY78</accession>
<keyword evidence="3" id="KW-1185">Reference proteome</keyword>
<proteinExistence type="predicted"/>
<dbReference type="InterPro" id="IPR011010">
    <property type="entry name" value="DNA_brk_join_enz"/>
</dbReference>
<comment type="caution">
    <text evidence="2">The sequence shown here is derived from an EMBL/GenBank/DDBJ whole genome shotgun (WGS) entry which is preliminary data.</text>
</comment>
<dbReference type="EMBL" id="CAUDKV010000001">
    <property type="protein sequence ID" value="CAJ0851246.1"/>
    <property type="molecule type" value="Genomic_DNA"/>
</dbReference>
<name>A0ABN9JY78_9RALS</name>
<sequence length="426" mass="48329">MAHVPCVFDSNWCYAVIPSQYLRARARTLIGPQSAGPLLKRPRYPTKRSLKGFGHALVNFLEWCAATGRRWEEADYLEDIIEGYQADMSTGRWSMRGNPLKPRTMNGRVDEACKFLRWAASQGCRVPFEVPTVTTTRPSETGTSTHAFRRSTEVRVGAVRPDPITLRIPTDAEVTAWHESVRIESGPTKALMCELVLETGIRREETVQWQLDTLPLDPASWHRSGTEVMVSIMYGTKGPKRPDGRGGEVGPRRDIWLPESLALQLHHYREKVRPGLRAQFVRSADSLEEKRKRMRESKTQLFLSDSTGEPVSAQRFYDAWTGASRRPYPGWSVHLGRHWWSCKKLLRGCSTRLKIASLGPTYGEQHGVVTSTAIDIIKLIIEPQLGHVSGKTAYAYLVWIQRVLMLTSLHDDYEQELEKVVATFEV</sequence>
<keyword evidence="1" id="KW-0233">DNA recombination</keyword>
<dbReference type="InterPro" id="IPR013762">
    <property type="entry name" value="Integrase-like_cat_sf"/>
</dbReference>
<gene>
    <name evidence="2" type="ORF">R77569_00460</name>
</gene>
<dbReference type="SUPFAM" id="SSF56349">
    <property type="entry name" value="DNA breaking-rejoining enzymes"/>
    <property type="match status" value="1"/>
</dbReference>